<feature type="region of interest" description="Disordered" evidence="1">
    <location>
        <begin position="308"/>
        <end position="332"/>
    </location>
</feature>
<evidence type="ECO:0000313" key="2">
    <source>
        <dbReference type="EMBL" id="KAE8241532.1"/>
    </source>
</evidence>
<evidence type="ECO:0000313" key="3">
    <source>
        <dbReference type="Proteomes" id="UP000077684"/>
    </source>
</evidence>
<feature type="compositionally biased region" description="Pro residues" evidence="1">
    <location>
        <begin position="35"/>
        <end position="55"/>
    </location>
</feature>
<dbReference type="AlphaFoldDB" id="A0A8X7MLP0"/>
<reference evidence="2" key="2">
    <citation type="journal article" date="2019" name="IMA Fungus">
        <title>Genome sequencing and comparison of five Tilletia species to identify candidate genes for the detection of regulated species infecting wheat.</title>
        <authorList>
            <person name="Nguyen H.D.T."/>
            <person name="Sultana T."/>
            <person name="Kesanakurti P."/>
            <person name="Hambleton S."/>
        </authorList>
    </citation>
    <scope>NUCLEOTIDE SEQUENCE</scope>
    <source>
        <strain evidence="2">DAOMC 236426</strain>
    </source>
</reference>
<dbReference type="EMBL" id="LWDE02001325">
    <property type="protein sequence ID" value="KAE8241532.1"/>
    <property type="molecule type" value="Genomic_DNA"/>
</dbReference>
<name>A0A8X7MLP0_9BASI</name>
<keyword evidence="3" id="KW-1185">Reference proteome</keyword>
<evidence type="ECO:0008006" key="4">
    <source>
        <dbReference type="Google" id="ProtNLM"/>
    </source>
</evidence>
<feature type="compositionally biased region" description="Low complexity" evidence="1">
    <location>
        <begin position="69"/>
        <end position="90"/>
    </location>
</feature>
<comment type="caution">
    <text evidence="2">The sequence shown here is derived from an EMBL/GenBank/DDBJ whole genome shotgun (WGS) entry which is preliminary data.</text>
</comment>
<feature type="compositionally biased region" description="Basic and acidic residues" evidence="1">
    <location>
        <begin position="320"/>
        <end position="332"/>
    </location>
</feature>
<proteinExistence type="predicted"/>
<dbReference type="Proteomes" id="UP000077684">
    <property type="component" value="Unassembled WGS sequence"/>
</dbReference>
<evidence type="ECO:0000256" key="1">
    <source>
        <dbReference type="SAM" id="MobiDB-lite"/>
    </source>
</evidence>
<accession>A0A8X7MLP0</accession>
<feature type="region of interest" description="Disordered" evidence="1">
    <location>
        <begin position="1"/>
        <end position="95"/>
    </location>
</feature>
<organism evidence="2 3">
    <name type="scientific">Tilletia controversa</name>
    <name type="common">dwarf bunt fungus</name>
    <dbReference type="NCBI Taxonomy" id="13291"/>
    <lineage>
        <taxon>Eukaryota</taxon>
        <taxon>Fungi</taxon>
        <taxon>Dikarya</taxon>
        <taxon>Basidiomycota</taxon>
        <taxon>Ustilaginomycotina</taxon>
        <taxon>Exobasidiomycetes</taxon>
        <taxon>Tilletiales</taxon>
        <taxon>Tilletiaceae</taxon>
        <taxon>Tilletia</taxon>
    </lineage>
</organism>
<sequence length="341" mass="36968">MARGSRRGTGTARAQQSRPASATGARATNNASAAPQPPPPADQASAPTPPAPSPHPNFSSRSRTPFFGPRASPPSLSRSSAAATSASTSPIRRRSNKCWRVEGEGWIAEAFPDQEQLPVLRLPTFNQLQTIVVHGMPFADGDGEQLAAALTTANNNITFINSRFLASPARRAKHPDGFGSVLVLCEDPDAKARALDRGQLGYKNQSRTVAEYRAALRLQQCGHCQQFGHVARHCRRSPVCRLCAGKHPTTNHPPCTPCKDSNFSSCAQHSLKCANCAEAHKADDELCEHRLAWRDALANNDVYAYAPPSDLPSGSANSARRQDPRTSHQVRHDMQHLYQTF</sequence>
<reference evidence="2" key="1">
    <citation type="submission" date="2016-04" db="EMBL/GenBank/DDBJ databases">
        <authorList>
            <person name="Nguyen H.D."/>
            <person name="Samba Siva P."/>
            <person name="Cullis J."/>
            <person name="Levesque C.A."/>
            <person name="Hambleton S."/>
        </authorList>
    </citation>
    <scope>NUCLEOTIDE SEQUENCE</scope>
    <source>
        <strain evidence="2">DAOMC 236426</strain>
    </source>
</reference>
<protein>
    <recommendedName>
        <fullName evidence="4">CCHC-type domain-containing protein</fullName>
    </recommendedName>
</protein>
<gene>
    <name evidence="2" type="ORF">A4X06_0g7500</name>
</gene>